<dbReference type="Gene3D" id="1.20.140.10">
    <property type="entry name" value="Butyryl-CoA Dehydrogenase, subunit A, domain 3"/>
    <property type="match status" value="1"/>
</dbReference>
<comment type="similarity">
    <text evidence="3">Belongs to the acyl-CoA dehydrogenase family.</text>
</comment>
<comment type="catalytic activity">
    <reaction evidence="12">
        <text>a medium-chain 2,3-saturated fatty acyl-CoA + oxidized [electron-transfer flavoprotein] + H(+) = a medium-chain (2E)-enoyl-CoA + reduced [electron-transfer flavoprotein]</text>
        <dbReference type="Rhea" id="RHEA:14477"/>
        <dbReference type="Rhea" id="RHEA-COMP:10685"/>
        <dbReference type="Rhea" id="RHEA-COMP:10686"/>
        <dbReference type="ChEBI" id="CHEBI:15378"/>
        <dbReference type="ChEBI" id="CHEBI:57692"/>
        <dbReference type="ChEBI" id="CHEBI:58307"/>
        <dbReference type="ChEBI" id="CHEBI:83723"/>
        <dbReference type="ChEBI" id="CHEBI:83726"/>
        <dbReference type="EC" id="1.3.8.7"/>
    </reaction>
</comment>
<feature type="domain" description="Acyl-CoA dehydrogenase/oxidase N-terminal" evidence="16">
    <location>
        <begin position="138"/>
        <end position="234"/>
    </location>
</feature>
<keyword evidence="14" id="KW-1133">Transmembrane helix</keyword>
<dbReference type="NCBIfam" id="NF038187">
    <property type="entry name" value="FadE_coli"/>
    <property type="match status" value="1"/>
</dbReference>
<dbReference type="Gene3D" id="1.10.540.10">
    <property type="entry name" value="Acyl-CoA dehydrogenase/oxidase, N-terminal domain"/>
    <property type="match status" value="1"/>
</dbReference>
<dbReference type="Pfam" id="PF02771">
    <property type="entry name" value="Acyl-CoA_dh_N"/>
    <property type="match status" value="1"/>
</dbReference>
<gene>
    <name evidence="18" type="primary">fadE</name>
    <name evidence="18" type="ORF">GCM10011357_04910</name>
</gene>
<dbReference type="Pfam" id="PF00441">
    <property type="entry name" value="Acyl-CoA_dh_1"/>
    <property type="match status" value="1"/>
</dbReference>
<evidence type="ECO:0000256" key="7">
    <source>
        <dbReference type="ARBA" id="ARBA00022630"/>
    </source>
</evidence>
<comment type="catalytic activity">
    <reaction evidence="13">
        <text>a long-chain 2,3-saturated fatty acyl-CoA + oxidized [electron-transfer flavoprotein] + H(+) = a long-chain (2E)-enoyl-CoA + reduced [electron-transfer flavoprotein]</text>
        <dbReference type="Rhea" id="RHEA:17721"/>
        <dbReference type="Rhea" id="RHEA-COMP:10685"/>
        <dbReference type="Rhea" id="RHEA-COMP:10686"/>
        <dbReference type="ChEBI" id="CHEBI:15378"/>
        <dbReference type="ChEBI" id="CHEBI:57692"/>
        <dbReference type="ChEBI" id="CHEBI:58307"/>
        <dbReference type="ChEBI" id="CHEBI:83721"/>
        <dbReference type="ChEBI" id="CHEBI:83727"/>
        <dbReference type="EC" id="1.3.8.8"/>
    </reaction>
</comment>
<organism evidence="18 19">
    <name type="scientific">Lacimicrobium alkaliphilum</name>
    <dbReference type="NCBI Taxonomy" id="1526571"/>
    <lineage>
        <taxon>Bacteria</taxon>
        <taxon>Pseudomonadati</taxon>
        <taxon>Pseudomonadota</taxon>
        <taxon>Gammaproteobacteria</taxon>
        <taxon>Alteromonadales</taxon>
        <taxon>Alteromonadaceae</taxon>
        <taxon>Lacimicrobium</taxon>
    </lineage>
</organism>
<dbReference type="InterPro" id="IPR047634">
    <property type="entry name" value="FadE"/>
</dbReference>
<dbReference type="InterPro" id="IPR036250">
    <property type="entry name" value="AcylCo_DH-like_C"/>
</dbReference>
<evidence type="ECO:0000259" key="17">
    <source>
        <dbReference type="Pfam" id="PF09317"/>
    </source>
</evidence>
<dbReference type="Proteomes" id="UP000614272">
    <property type="component" value="Unassembled WGS sequence"/>
</dbReference>
<evidence type="ECO:0000256" key="8">
    <source>
        <dbReference type="ARBA" id="ARBA00022827"/>
    </source>
</evidence>
<evidence type="ECO:0000256" key="3">
    <source>
        <dbReference type="ARBA" id="ARBA00009347"/>
    </source>
</evidence>
<evidence type="ECO:0000313" key="18">
    <source>
        <dbReference type="EMBL" id="GGD52027.1"/>
    </source>
</evidence>
<dbReference type="RefSeq" id="WP_099033302.1">
    <property type="nucleotide sequence ID" value="NZ_BMGJ01000002.1"/>
</dbReference>
<comment type="pathway">
    <text evidence="2">Lipid metabolism; fatty acid beta-oxidation.</text>
</comment>
<keyword evidence="9" id="KW-0276">Fatty acid metabolism</keyword>
<proteinExistence type="inferred from homology"/>
<keyword evidence="14" id="KW-0472">Membrane</keyword>
<dbReference type="InterPro" id="IPR046373">
    <property type="entry name" value="Acyl-CoA_Oxase/DH_mid-dom_sf"/>
</dbReference>
<dbReference type="InterPro" id="IPR037069">
    <property type="entry name" value="AcylCoA_DH/ox_N_sf"/>
</dbReference>
<dbReference type="CDD" id="cd00567">
    <property type="entry name" value="ACAD"/>
    <property type="match status" value="1"/>
</dbReference>
<evidence type="ECO:0000256" key="12">
    <source>
        <dbReference type="ARBA" id="ARBA00047882"/>
    </source>
</evidence>
<dbReference type="Pfam" id="PF09317">
    <property type="entry name" value="ACDH_C"/>
    <property type="match status" value="1"/>
</dbReference>
<keyword evidence="10" id="KW-0560">Oxidoreductase</keyword>
<keyword evidence="8" id="KW-0274">FAD</keyword>
<dbReference type="Gene3D" id="2.40.110.10">
    <property type="entry name" value="Butyryl-CoA Dehydrogenase, subunit A, domain 2"/>
    <property type="match status" value="1"/>
</dbReference>
<dbReference type="InterPro" id="IPR050741">
    <property type="entry name" value="Acyl-CoA_dehydrogenase"/>
</dbReference>
<keyword evidence="7" id="KW-0285">Flavoprotein</keyword>
<feature type="transmembrane region" description="Helical" evidence="14">
    <location>
        <begin position="6"/>
        <end position="22"/>
    </location>
</feature>
<accession>A0ABQ1R0Z4</accession>
<dbReference type="PANTHER" id="PTHR48083:SF18">
    <property type="entry name" value="ACYL-COENZYME A DEHYDROGENASE"/>
    <property type="match status" value="1"/>
</dbReference>
<evidence type="ECO:0000256" key="13">
    <source>
        <dbReference type="ARBA" id="ARBA00049247"/>
    </source>
</evidence>
<evidence type="ECO:0000313" key="19">
    <source>
        <dbReference type="Proteomes" id="UP000614272"/>
    </source>
</evidence>
<dbReference type="NCBIfam" id="NF007000">
    <property type="entry name" value="PRK09463.1"/>
    <property type="match status" value="1"/>
</dbReference>
<dbReference type="InterPro" id="IPR009075">
    <property type="entry name" value="AcylCo_DH/oxidase_C"/>
</dbReference>
<dbReference type="InterPro" id="IPR015396">
    <property type="entry name" value="FadE_C"/>
</dbReference>
<dbReference type="NCBIfam" id="NF009586">
    <property type="entry name" value="PRK13026.1"/>
    <property type="match status" value="1"/>
</dbReference>
<dbReference type="SUPFAM" id="SSF56645">
    <property type="entry name" value="Acyl-CoA dehydrogenase NM domain-like"/>
    <property type="match status" value="1"/>
</dbReference>
<evidence type="ECO:0000259" key="16">
    <source>
        <dbReference type="Pfam" id="PF02771"/>
    </source>
</evidence>
<dbReference type="EC" id="1.3.8.8" evidence="5"/>
<evidence type="ECO:0000259" key="15">
    <source>
        <dbReference type="Pfam" id="PF00441"/>
    </source>
</evidence>
<comment type="caution">
    <text evidence="18">The sequence shown here is derived from an EMBL/GenBank/DDBJ whole genome shotgun (WGS) entry which is preliminary data.</text>
</comment>
<dbReference type="PANTHER" id="PTHR48083">
    <property type="entry name" value="MEDIUM-CHAIN SPECIFIC ACYL-COA DEHYDROGENASE, MITOCHONDRIAL-RELATED"/>
    <property type="match status" value="1"/>
</dbReference>
<dbReference type="EC" id="1.3.8.7" evidence="4"/>
<evidence type="ECO:0000256" key="9">
    <source>
        <dbReference type="ARBA" id="ARBA00022832"/>
    </source>
</evidence>
<evidence type="ECO:0000256" key="5">
    <source>
        <dbReference type="ARBA" id="ARBA00012040"/>
    </source>
</evidence>
<dbReference type="SUPFAM" id="SSF47203">
    <property type="entry name" value="Acyl-CoA dehydrogenase C-terminal domain-like"/>
    <property type="match status" value="1"/>
</dbReference>
<sequence length="820" mass="90458">MQTTFWLLLVLIGLGVASYWRLKLSVTTMALAAILAIGSVTGGVGLFSWIVFLLLALPLNISNIRKTYITAPILALYKKIMPEMSRTEQEAIDAGTVWWDGDIFSGKPDWQKLHAVPKARLSAEEQDFLDGPVEEACRMADEWEINHTRADLPPELWQYLKENKFFAMIIKKEYGGLEFSAYAQSRVLQKLSGAGIVLASTVGVPNSLGPGELLQHYGTQEQKDHFLPRLATGEEIPCFALTGPEAGSDAGSIPDTGVICKGEWEGKDVLGMKLTFNKRYITLAPVATIVGLAFKLQDPEGLLGEEKELGITCALIPADLKGLDIGRRHFPLNIPFQNGPIRGKDLFVPLDFIIGGPKMAGQGWRMLVECLSVGRCITLPSNSAGGSKTVALATGAYARIRRQFKLPVGKMEGVEEMLGRIGGNAYLMDAVTSMTTKGLDIGQKPSVISAICKYHLTEKMRQVVNDSMDVHGGKGIILGPNNYVGRGYQGAPIAITVEGANILTRNMMIFGQGAMRCHPYVLKELYAAQNTDSTESLKEFDQALFGHIGFAISNFLRSLWFSLTGAKLAGSPYKDETKRYYQGMERLSSNLAFLTDISMGVLGGELKRRERVSARLGDILSYVYLGSAVLKRYEDEGRQKADLPMVHWAMQDSLYNAQLAMEELLDNFPSNALGKALKLIVMPFGKSFTRPSDKLDHQIANILQTPCESRDRLGQGQYLSREESNPFGRLEQALDDVLASEPLYDKVCKAANERFPFVQLDKIADKGLELGVLTEQEAELLRRTETQRLETINVDDFDSEELMADKSLLQKDKKKSAKAA</sequence>
<evidence type="ECO:0000256" key="1">
    <source>
        <dbReference type="ARBA" id="ARBA00001974"/>
    </source>
</evidence>
<feature type="domain" description="Acyl-CoA dehydrogenase/oxidase C-terminal" evidence="15">
    <location>
        <begin position="361"/>
        <end position="507"/>
    </location>
</feature>
<evidence type="ECO:0000256" key="4">
    <source>
        <dbReference type="ARBA" id="ARBA00012033"/>
    </source>
</evidence>
<evidence type="ECO:0000256" key="14">
    <source>
        <dbReference type="SAM" id="Phobius"/>
    </source>
</evidence>
<feature type="domain" description="Acyl-CoA dehydrogenase C-terminal bacterial-type" evidence="17">
    <location>
        <begin position="515"/>
        <end position="797"/>
    </location>
</feature>
<evidence type="ECO:0000256" key="10">
    <source>
        <dbReference type="ARBA" id="ARBA00023002"/>
    </source>
</evidence>
<evidence type="ECO:0000256" key="6">
    <source>
        <dbReference type="ARBA" id="ARBA00020144"/>
    </source>
</evidence>
<evidence type="ECO:0000256" key="11">
    <source>
        <dbReference type="ARBA" id="ARBA00023098"/>
    </source>
</evidence>
<protein>
    <recommendedName>
        <fullName evidence="6">Acyl-coenzyme A dehydrogenase</fullName>
        <ecNumber evidence="4">1.3.8.7</ecNumber>
        <ecNumber evidence="5">1.3.8.8</ecNumber>
    </recommendedName>
</protein>
<name>A0ABQ1R0Z4_9ALTE</name>
<keyword evidence="19" id="KW-1185">Reference proteome</keyword>
<dbReference type="EMBL" id="BMGJ01000002">
    <property type="protein sequence ID" value="GGD52027.1"/>
    <property type="molecule type" value="Genomic_DNA"/>
</dbReference>
<evidence type="ECO:0000256" key="2">
    <source>
        <dbReference type="ARBA" id="ARBA00005005"/>
    </source>
</evidence>
<keyword evidence="14" id="KW-0812">Transmembrane</keyword>
<comment type="cofactor">
    <cofactor evidence="1">
        <name>FAD</name>
        <dbReference type="ChEBI" id="CHEBI:57692"/>
    </cofactor>
</comment>
<keyword evidence="11" id="KW-0443">Lipid metabolism</keyword>
<reference evidence="19" key="1">
    <citation type="journal article" date="2019" name="Int. J. Syst. Evol. Microbiol.">
        <title>The Global Catalogue of Microorganisms (GCM) 10K type strain sequencing project: providing services to taxonomists for standard genome sequencing and annotation.</title>
        <authorList>
            <consortium name="The Broad Institute Genomics Platform"/>
            <consortium name="The Broad Institute Genome Sequencing Center for Infectious Disease"/>
            <person name="Wu L."/>
            <person name="Ma J."/>
        </authorList>
    </citation>
    <scope>NUCLEOTIDE SEQUENCE [LARGE SCALE GENOMIC DNA]</scope>
    <source>
        <strain evidence="19">CGMCC 1.12923</strain>
    </source>
</reference>
<dbReference type="InterPro" id="IPR013786">
    <property type="entry name" value="AcylCoA_DH/ox_N"/>
</dbReference>
<dbReference type="InterPro" id="IPR009100">
    <property type="entry name" value="AcylCoA_DH/oxidase_NM_dom_sf"/>
</dbReference>
<feature type="transmembrane region" description="Helical" evidence="14">
    <location>
        <begin position="29"/>
        <end position="57"/>
    </location>
</feature>